<dbReference type="PANTHER" id="PTHR30346:SF0">
    <property type="entry name" value="HCA OPERON TRANSCRIPTIONAL ACTIVATOR HCAR"/>
    <property type="match status" value="1"/>
</dbReference>
<dbReference type="InterPro" id="IPR036388">
    <property type="entry name" value="WH-like_DNA-bd_sf"/>
</dbReference>
<accession>A0ABX0JIF0</accession>
<feature type="domain" description="HTH lysR-type" evidence="5">
    <location>
        <begin position="30"/>
        <end position="84"/>
    </location>
</feature>
<evidence type="ECO:0000256" key="3">
    <source>
        <dbReference type="ARBA" id="ARBA00023125"/>
    </source>
</evidence>
<protein>
    <submittedName>
        <fullName evidence="6">LysR family transcriptional regulator</fullName>
    </submittedName>
</protein>
<evidence type="ECO:0000313" key="6">
    <source>
        <dbReference type="EMBL" id="NHN83276.1"/>
    </source>
</evidence>
<evidence type="ECO:0000256" key="2">
    <source>
        <dbReference type="ARBA" id="ARBA00023015"/>
    </source>
</evidence>
<keyword evidence="7" id="KW-1185">Reference proteome</keyword>
<sequence>MLSMFSYGEHSQDHPEMTAFAETLMLGAPLRYFLATARAGSFRGASDLVHIAPSSILRQITLLEESLGMPLFVRRRGRNTLALTRAGETLLEHAIRIQDEVTRGLGAVHGLNRETGSRLVIGTSDALAHDVLPDILSALRQAHPELAFDLQISEPAALIRDLVSGTIDVVFAYDVVPQIGVTTLAEFRLPSSAVMQPDHPLAGRAALTLAECGGFPLVLPMNPIYWGPILRKLPRRDDTPLIRTNSWLLMRDLVTRDNMIAFQTNPGARNRHIDNGLVCIPLRDPMANYSVLSVCLRDGTETTRTPFTTIILNTIRQHIHAAREPSDK</sequence>
<dbReference type="SUPFAM" id="SSF46785">
    <property type="entry name" value="Winged helix' DNA-binding domain"/>
    <property type="match status" value="1"/>
</dbReference>
<dbReference type="InterPro" id="IPR036390">
    <property type="entry name" value="WH_DNA-bd_sf"/>
</dbReference>
<dbReference type="Pfam" id="PF03466">
    <property type="entry name" value="LysR_substrate"/>
    <property type="match status" value="1"/>
</dbReference>
<keyword evidence="3" id="KW-0238">DNA-binding</keyword>
<dbReference type="SUPFAM" id="SSF53850">
    <property type="entry name" value="Periplasmic binding protein-like II"/>
    <property type="match status" value="1"/>
</dbReference>
<dbReference type="PANTHER" id="PTHR30346">
    <property type="entry name" value="TRANSCRIPTIONAL DUAL REGULATOR HCAR-RELATED"/>
    <property type="match status" value="1"/>
</dbReference>
<evidence type="ECO:0000259" key="5">
    <source>
        <dbReference type="PROSITE" id="PS50931"/>
    </source>
</evidence>
<dbReference type="Proteomes" id="UP000635278">
    <property type="component" value="Unassembled WGS sequence"/>
</dbReference>
<dbReference type="PROSITE" id="PS50931">
    <property type="entry name" value="HTH_LYSR"/>
    <property type="match status" value="1"/>
</dbReference>
<comment type="caution">
    <text evidence="6">The sequence shown here is derived from an EMBL/GenBank/DDBJ whole genome shotgun (WGS) entry which is preliminary data.</text>
</comment>
<dbReference type="Pfam" id="PF00126">
    <property type="entry name" value="HTH_1"/>
    <property type="match status" value="1"/>
</dbReference>
<evidence type="ECO:0000256" key="4">
    <source>
        <dbReference type="ARBA" id="ARBA00023163"/>
    </source>
</evidence>
<keyword evidence="4" id="KW-0804">Transcription</keyword>
<proteinExistence type="inferred from homology"/>
<name>A0ABX0JIF0_9PROT</name>
<dbReference type="InterPro" id="IPR000847">
    <property type="entry name" value="LysR_HTH_N"/>
</dbReference>
<evidence type="ECO:0000313" key="7">
    <source>
        <dbReference type="Proteomes" id="UP000635278"/>
    </source>
</evidence>
<gene>
    <name evidence="6" type="ORF">GOB93_01290</name>
</gene>
<dbReference type="Gene3D" id="1.10.10.10">
    <property type="entry name" value="Winged helix-like DNA-binding domain superfamily/Winged helix DNA-binding domain"/>
    <property type="match status" value="1"/>
</dbReference>
<dbReference type="Gene3D" id="3.40.190.290">
    <property type="match status" value="1"/>
</dbReference>
<keyword evidence="2" id="KW-0805">Transcription regulation</keyword>
<dbReference type="EMBL" id="WOTB01000001">
    <property type="protein sequence ID" value="NHN83276.1"/>
    <property type="molecule type" value="Genomic_DNA"/>
</dbReference>
<reference evidence="6 7" key="1">
    <citation type="journal article" date="2020" name="Int. J. Syst. Evol. Microbiol.">
        <title>Novel acetic acid bacteria from cider fermentations: Acetobacter conturbans sp. nov. and Acetobacter fallax sp. nov.</title>
        <authorList>
            <person name="Sombolestani A.S."/>
            <person name="Cleenwerck I."/>
            <person name="Cnockaert M."/>
            <person name="Borremans W."/>
            <person name="Wieme A.D."/>
            <person name="De Vuyst L."/>
            <person name="Vandamme P."/>
        </authorList>
    </citation>
    <scope>NUCLEOTIDE SEQUENCE [LARGE SCALE GENOMIC DNA]</scope>
    <source>
        <strain evidence="6 7">LMG 30640</strain>
    </source>
</reference>
<evidence type="ECO:0000256" key="1">
    <source>
        <dbReference type="ARBA" id="ARBA00009437"/>
    </source>
</evidence>
<organism evidence="6 7">
    <name type="scientific">Acetobacter musti</name>
    <dbReference type="NCBI Taxonomy" id="864732"/>
    <lineage>
        <taxon>Bacteria</taxon>
        <taxon>Pseudomonadati</taxon>
        <taxon>Pseudomonadota</taxon>
        <taxon>Alphaproteobacteria</taxon>
        <taxon>Acetobacterales</taxon>
        <taxon>Acetobacteraceae</taxon>
        <taxon>Acetobacter</taxon>
    </lineage>
</organism>
<comment type="similarity">
    <text evidence="1">Belongs to the LysR transcriptional regulatory family.</text>
</comment>
<dbReference type="InterPro" id="IPR005119">
    <property type="entry name" value="LysR_subst-bd"/>
</dbReference>